<dbReference type="GO" id="GO:0016740">
    <property type="term" value="F:transferase activity"/>
    <property type="evidence" value="ECO:0007669"/>
    <property type="project" value="UniProtKB-KW"/>
</dbReference>
<evidence type="ECO:0000256" key="2">
    <source>
        <dbReference type="ARBA" id="ARBA00005992"/>
    </source>
</evidence>
<dbReference type="Gene3D" id="1.10.101.10">
    <property type="entry name" value="PGBD-like superfamily/PGBD"/>
    <property type="match status" value="1"/>
</dbReference>
<dbReference type="CDD" id="cd16913">
    <property type="entry name" value="YkuD_like"/>
    <property type="match status" value="1"/>
</dbReference>
<comment type="pathway">
    <text evidence="1 7">Cell wall biogenesis; peptidoglycan biosynthesis.</text>
</comment>
<dbReference type="InterPro" id="IPR002477">
    <property type="entry name" value="Peptidoglycan-bd-like"/>
</dbReference>
<dbReference type="STRING" id="574096.HA38_17370"/>
<sequence length="637" mass="70515">MPFLFVYSIIWVTARSQPFPDMLRGRLMKGAGMLLNKSLKIHQVSSWLALALTLIPCAMAQAAIIAAMPGTQMTHAALSVSESQQKIRQAFSGDNQPFYGASLAALYAARNMQPIWQDPDAVQKFQQQLAEVALSGVQPQFTRWVDRLTDPTIKDFARDVTLSDAMLGYLQFVSTVPVQGETWLYSTVPYKLAVPSVSVINAWQNAVSAGSSLAFVNSLVPQHPQYPLMHKALKSLLEDKQPWPQIKNRDTLRPGQVSDDVPALREILRRSGMLSAQVAVPAPNEDAVPTAPVPASHSEQPVAVSPSAVTVNDIPATTPDVSGNVQNAPAAPGGVNVYDDNLVAAVKRFQQWQGLDADGAIGLRTREWLNVSPQQRAALLALNIQRLRLLPDDMHNGIMVNIPNYSLNYYNNGTKVLSSRVIVGRPDRKTPLMRSALNNVVLNPPWNVPTNLVRQDIIPKVKQDPTYLYKHGYTLLSGWSADSEVIDPSMIDWSMVSASSFPYRIRQAPGQTNSLGRYKFNMPSSDAIYLHDTPNHNLFQRDIRALSSGCVRVNKASELAGILLQDVGWNDARISDTLKQGDTRYVPIRHRIPVNLYYLTAWVADDGKTQFRTDIYNYDNTARSASQVLSRAQQLLL</sequence>
<feature type="active site" description="Proton donor/acceptor" evidence="7">
    <location>
        <position position="531"/>
    </location>
</feature>
<dbReference type="PROSITE" id="PS52029">
    <property type="entry name" value="LD_TPASE"/>
    <property type="match status" value="1"/>
</dbReference>
<evidence type="ECO:0000259" key="8">
    <source>
        <dbReference type="PROSITE" id="PS52029"/>
    </source>
</evidence>
<reference evidence="9 10" key="1">
    <citation type="submission" date="2018-05" db="EMBL/GenBank/DDBJ databases">
        <title>Genomic Encyclopedia of Type Strains, Phase IV (KMG-V): Genome sequencing to study the core and pangenomes of soil and plant-associated prokaryotes.</title>
        <authorList>
            <person name="Whitman W."/>
        </authorList>
    </citation>
    <scope>NUCLEOTIDE SEQUENCE [LARGE SCALE GENOMIC DNA]</scope>
    <source>
        <strain evidence="9 10">PNA 200-10</strain>
    </source>
</reference>
<evidence type="ECO:0000256" key="3">
    <source>
        <dbReference type="ARBA" id="ARBA00022679"/>
    </source>
</evidence>
<dbReference type="InterPro" id="IPR038063">
    <property type="entry name" value="Transpep_catalytic_dom"/>
</dbReference>
<dbReference type="GO" id="GO:0004180">
    <property type="term" value="F:carboxypeptidase activity"/>
    <property type="evidence" value="ECO:0007669"/>
    <property type="project" value="UniProtKB-ARBA"/>
</dbReference>
<dbReference type="InterPro" id="IPR036365">
    <property type="entry name" value="PGBD-like_sf"/>
</dbReference>
<dbReference type="Pfam" id="PF01471">
    <property type="entry name" value="PG_binding_1"/>
    <property type="match status" value="1"/>
</dbReference>
<feature type="active site" description="Nucleophile" evidence="7">
    <location>
        <position position="550"/>
    </location>
</feature>
<dbReference type="InterPro" id="IPR052905">
    <property type="entry name" value="LD-transpeptidase_YkuD-like"/>
</dbReference>
<dbReference type="Pfam" id="PF20142">
    <property type="entry name" value="Scaffold"/>
    <property type="match status" value="1"/>
</dbReference>
<evidence type="ECO:0000256" key="5">
    <source>
        <dbReference type="ARBA" id="ARBA00022984"/>
    </source>
</evidence>
<evidence type="ECO:0000313" key="9">
    <source>
        <dbReference type="EMBL" id="PWK97786.1"/>
    </source>
</evidence>
<dbReference type="InterPro" id="IPR045380">
    <property type="entry name" value="LD_TPept_scaffold_dom"/>
</dbReference>
<dbReference type="Proteomes" id="UP000245981">
    <property type="component" value="Unassembled WGS sequence"/>
</dbReference>
<protein>
    <submittedName>
        <fullName evidence="9">Murein L,D-transpeptidase YcbB/YkuD</fullName>
    </submittedName>
</protein>
<dbReference type="InterPro" id="IPR036366">
    <property type="entry name" value="PGBDSf"/>
</dbReference>
<proteinExistence type="inferred from homology"/>
<dbReference type="PANTHER" id="PTHR41533">
    <property type="entry name" value="L,D-TRANSPEPTIDASE HI_1667-RELATED"/>
    <property type="match status" value="1"/>
</dbReference>
<dbReference type="GO" id="GO:0071555">
    <property type="term" value="P:cell wall organization"/>
    <property type="evidence" value="ECO:0007669"/>
    <property type="project" value="UniProtKB-UniRule"/>
</dbReference>
<evidence type="ECO:0000256" key="1">
    <source>
        <dbReference type="ARBA" id="ARBA00004752"/>
    </source>
</evidence>
<dbReference type="Pfam" id="PF03734">
    <property type="entry name" value="YkuD"/>
    <property type="match status" value="1"/>
</dbReference>
<dbReference type="GO" id="GO:0009252">
    <property type="term" value="P:peptidoglycan biosynthetic process"/>
    <property type="evidence" value="ECO:0007669"/>
    <property type="project" value="UniProtKB-UniPathway"/>
</dbReference>
<dbReference type="UniPathway" id="UPA00219"/>
<keyword evidence="5 7" id="KW-0573">Peptidoglycan synthesis</keyword>
<evidence type="ECO:0000256" key="7">
    <source>
        <dbReference type="PROSITE-ProRule" id="PRU01373"/>
    </source>
</evidence>
<dbReference type="AlphaFoldDB" id="A0A2V2BCC1"/>
<keyword evidence="6 7" id="KW-0961">Cell wall biogenesis/degradation</keyword>
<name>A0A2V2BCC1_9GAMM</name>
<evidence type="ECO:0000256" key="4">
    <source>
        <dbReference type="ARBA" id="ARBA00022960"/>
    </source>
</evidence>
<dbReference type="NCBIfam" id="NF007891">
    <property type="entry name" value="PRK10594.1"/>
    <property type="match status" value="1"/>
</dbReference>
<gene>
    <name evidence="9" type="ORF">C7431_104477</name>
</gene>
<dbReference type="GO" id="GO:0008360">
    <property type="term" value="P:regulation of cell shape"/>
    <property type="evidence" value="ECO:0007669"/>
    <property type="project" value="UniProtKB-UniRule"/>
</dbReference>
<evidence type="ECO:0000256" key="6">
    <source>
        <dbReference type="ARBA" id="ARBA00023316"/>
    </source>
</evidence>
<dbReference type="InterPro" id="IPR005490">
    <property type="entry name" value="LD_TPept_cat_dom"/>
</dbReference>
<organism evidence="9 10">
    <name type="scientific">Pantoea allii</name>
    <dbReference type="NCBI Taxonomy" id="574096"/>
    <lineage>
        <taxon>Bacteria</taxon>
        <taxon>Pseudomonadati</taxon>
        <taxon>Pseudomonadota</taxon>
        <taxon>Gammaproteobacteria</taxon>
        <taxon>Enterobacterales</taxon>
        <taxon>Erwiniaceae</taxon>
        <taxon>Pantoea</taxon>
    </lineage>
</organism>
<dbReference type="SUPFAM" id="SSF141523">
    <property type="entry name" value="L,D-transpeptidase catalytic domain-like"/>
    <property type="match status" value="1"/>
</dbReference>
<accession>A0A2V2BCC1</accession>
<comment type="similarity">
    <text evidence="2">Belongs to the YkuD family.</text>
</comment>
<feature type="domain" description="L,D-TPase catalytic" evidence="8">
    <location>
        <begin position="396"/>
        <end position="577"/>
    </location>
</feature>
<dbReference type="SUPFAM" id="SSF47090">
    <property type="entry name" value="PGBD-like"/>
    <property type="match status" value="1"/>
</dbReference>
<comment type="caution">
    <text evidence="9">The sequence shown here is derived from an EMBL/GenBank/DDBJ whole genome shotgun (WGS) entry which is preliminary data.</text>
</comment>
<keyword evidence="4 7" id="KW-0133">Cell shape</keyword>
<keyword evidence="3" id="KW-0808">Transferase</keyword>
<evidence type="ECO:0000313" key="10">
    <source>
        <dbReference type="Proteomes" id="UP000245981"/>
    </source>
</evidence>
<dbReference type="EMBL" id="QGHF01000004">
    <property type="protein sequence ID" value="PWK97786.1"/>
    <property type="molecule type" value="Genomic_DNA"/>
</dbReference>
<dbReference type="PANTHER" id="PTHR41533:SF1">
    <property type="entry name" value="L,D-TRANSPEPTIDASE YCBB-RELATED"/>
    <property type="match status" value="1"/>
</dbReference>
<dbReference type="Gene3D" id="2.40.440.10">
    <property type="entry name" value="L,D-transpeptidase catalytic domain-like"/>
    <property type="match status" value="1"/>
</dbReference>